<organism evidence="2 3">
    <name type="scientific">Halioxenophilus aromaticivorans</name>
    <dbReference type="NCBI Taxonomy" id="1306992"/>
    <lineage>
        <taxon>Bacteria</taxon>
        <taxon>Pseudomonadati</taxon>
        <taxon>Pseudomonadota</taxon>
        <taxon>Gammaproteobacteria</taxon>
        <taxon>Alteromonadales</taxon>
        <taxon>Alteromonadaceae</taxon>
        <taxon>Halioxenophilus</taxon>
    </lineage>
</organism>
<feature type="compositionally biased region" description="Gly residues" evidence="1">
    <location>
        <begin position="253"/>
        <end position="263"/>
    </location>
</feature>
<evidence type="ECO:0000313" key="3">
    <source>
        <dbReference type="Proteomes" id="UP001409585"/>
    </source>
</evidence>
<reference evidence="3" key="1">
    <citation type="journal article" date="2019" name="Int. J. Syst. Evol. Microbiol.">
        <title>The Global Catalogue of Microorganisms (GCM) 10K type strain sequencing project: providing services to taxonomists for standard genome sequencing and annotation.</title>
        <authorList>
            <consortium name="The Broad Institute Genomics Platform"/>
            <consortium name="The Broad Institute Genome Sequencing Center for Infectious Disease"/>
            <person name="Wu L."/>
            <person name="Ma J."/>
        </authorList>
    </citation>
    <scope>NUCLEOTIDE SEQUENCE [LARGE SCALE GENOMIC DNA]</scope>
    <source>
        <strain evidence="3">JCM 19134</strain>
    </source>
</reference>
<evidence type="ECO:0000256" key="1">
    <source>
        <dbReference type="SAM" id="MobiDB-lite"/>
    </source>
</evidence>
<feature type="region of interest" description="Disordered" evidence="1">
    <location>
        <begin position="1"/>
        <end position="24"/>
    </location>
</feature>
<dbReference type="Pfam" id="PF07793">
    <property type="entry name" value="DUF1631"/>
    <property type="match status" value="1"/>
</dbReference>
<dbReference type="Proteomes" id="UP001409585">
    <property type="component" value="Unassembled WGS sequence"/>
</dbReference>
<comment type="caution">
    <text evidence="2">The sequence shown here is derived from an EMBL/GenBank/DDBJ whole genome shotgun (WGS) entry which is preliminary data.</text>
</comment>
<gene>
    <name evidence="2" type="ORF">GCM10025791_09570</name>
</gene>
<feature type="compositionally biased region" description="Low complexity" evidence="1">
    <location>
        <begin position="628"/>
        <end position="640"/>
    </location>
</feature>
<dbReference type="AlphaFoldDB" id="A0AAV3TYY4"/>
<sequence>MSDSSQRQNVIDLRSATKARQPQSSVRLPAAVHLLKEKATYMLQSSLLGLFDSADDTLFELADKSDNNQDQNTYFESMRQVRLARREIETRFISAIHQAFDGLVDLSASSQENWDYDVDLDNLSLVNNDQLEQNVAVEAMVNAAIEHAPESLQHLTLRLDSLVPVKVYQRNNPIGPHQICTAFMHACEHLDTNIKVKLVLLKLFDRHLVRELAGFYELANELMIARNILPSLSTQRRGRPVPRSPGRPSGSSGQAGGRAGDGGAAPEQQTREVLETFRNLVATGSVGVAAQPGQGPTTSTTSNVNGSGVVISEATLLQLLTQLQEQQSQSHELAASGIDIQQLQNMVQARHQAMIGQLDRDVISLINLLFEFIVQDRNLAAEMKALLSRLQIPLLKIAIADKTFFDHSGHPAKRLLNELATAALGWVPNQPGRDNLFGKIEFTVSRICNEANANAAVFDEMLMEFLAFTDKEKKQAAILEKRTLDAEAGKAKAEAARADVASVLSKLKDVDKLSAPMKSLVHEAWANVMFLIALKDGVDSPQWNSSHSTVRNLVWSLTVEVTSLNRVRLIKLLPELLKRLRAGLESIGYNAYDTGKLFKALEAEHIEQLRNKQAGSSASRPAMASSFAPETEPATAPAKPQSEPALGREQAPLAGHPKEPSQVPVLDDVAPVVETRQQPAQAPAKRKPAFVDLTEPVEDAEIIESSLSAEPEPQFLEQVDNLSQGSWFELRDGESQVRCRLAAIIKPTGKYIFVNRNGMKVAEQERRELALNIRSGRVRMLDNSMLFDRALESVISNLRQSREEQNR</sequence>
<dbReference type="InterPro" id="IPR012434">
    <property type="entry name" value="DUF1631"/>
</dbReference>
<evidence type="ECO:0000313" key="2">
    <source>
        <dbReference type="EMBL" id="GAA4934672.1"/>
    </source>
</evidence>
<dbReference type="EMBL" id="BAABLX010000007">
    <property type="protein sequence ID" value="GAA4934672.1"/>
    <property type="molecule type" value="Genomic_DNA"/>
</dbReference>
<feature type="region of interest" description="Disordered" evidence="1">
    <location>
        <begin position="234"/>
        <end position="267"/>
    </location>
</feature>
<accession>A0AAV3TYY4</accession>
<keyword evidence="3" id="KW-1185">Reference proteome</keyword>
<feature type="region of interest" description="Disordered" evidence="1">
    <location>
        <begin position="611"/>
        <end position="664"/>
    </location>
</feature>
<proteinExistence type="predicted"/>
<dbReference type="RefSeq" id="WP_345417883.1">
    <property type="nucleotide sequence ID" value="NZ_AP031496.1"/>
</dbReference>
<protein>
    <submittedName>
        <fullName evidence="2">DUF1631 domain-containing protein</fullName>
    </submittedName>
</protein>
<name>A0AAV3TYY4_9ALTE</name>